<sequence length="397" mass="44741">MRKFRTDGKRMHKTAVFFSTLILGAALLTGCGKKTEPPQESETQTKQETVSATEQAKANETGAVTNTQQAALVENDGQHSYLTGEKMDPEQVKQRPLAVMLNNILEGCPQTGTSKASIIYEAPVEGRITRLMGLFENYGDMDKIGYIRSSRDYFVYCALEFDAIYAHFGQATPYVGELLNSDRVDNISGPVAGINHPAPNTFLRTTERKMPHNVYLDIKGLQKDIDKMKYSRTYHDAHKPKFAFAADGQKPDNSKGKTAEMLYPGGKEKDQPNGYSKVQAWFEYNEKDGKYYRYQYGGPHIDESTGEQLAFDNVIFQYCYGEVRDENDYLAFGCHGDNGMKVQVFTQGKMTEGTWSRYADTDPAYYVDENGDPIVLSQGKTWICLIWDQYADDVVIE</sequence>
<name>A0A3E3HWZ1_9FIRM</name>
<proteinExistence type="predicted"/>
<dbReference type="Pfam" id="PF11258">
    <property type="entry name" value="DUF3048"/>
    <property type="match status" value="1"/>
</dbReference>
<dbReference type="Proteomes" id="UP000260812">
    <property type="component" value="Unassembled WGS sequence"/>
</dbReference>
<reference evidence="4" key="1">
    <citation type="submission" date="2018-08" db="EMBL/GenBank/DDBJ databases">
        <title>A genome reference for cultivated species of the human gut microbiota.</title>
        <authorList>
            <person name="Zou Y."/>
            <person name="Xue W."/>
            <person name="Luo G."/>
        </authorList>
    </citation>
    <scope>NUCLEOTIDE SEQUENCE [LARGE SCALE GENOMIC DNA]</scope>
    <source>
        <strain evidence="4">TF05-5AC</strain>
    </source>
</reference>
<evidence type="ECO:0000259" key="3">
    <source>
        <dbReference type="Pfam" id="PF17479"/>
    </source>
</evidence>
<protein>
    <submittedName>
        <fullName evidence="4">DUF3048 domain-containing protein</fullName>
    </submittedName>
</protein>
<dbReference type="InterPro" id="IPR023158">
    <property type="entry name" value="YerB-like_sf"/>
</dbReference>
<dbReference type="AlphaFoldDB" id="A0A3E3HWZ1"/>
<comment type="caution">
    <text evidence="4">The sequence shown here is derived from an EMBL/GenBank/DDBJ whole genome shotgun (WGS) entry which is preliminary data.</text>
</comment>
<feature type="region of interest" description="Disordered" evidence="1">
    <location>
        <begin position="32"/>
        <end position="69"/>
    </location>
</feature>
<dbReference type="PROSITE" id="PS51257">
    <property type="entry name" value="PROKAR_LIPOPROTEIN"/>
    <property type="match status" value="1"/>
</dbReference>
<evidence type="ECO:0000259" key="2">
    <source>
        <dbReference type="Pfam" id="PF11258"/>
    </source>
</evidence>
<gene>
    <name evidence="4" type="ORF">DXC51_24425</name>
</gene>
<accession>A0A3E3HWZ1</accession>
<dbReference type="RefSeq" id="WP_117545572.1">
    <property type="nucleotide sequence ID" value="NZ_JBKUNB010000007.1"/>
</dbReference>
<dbReference type="Gene3D" id="3.50.90.10">
    <property type="entry name" value="YerB-like"/>
    <property type="match status" value="1"/>
</dbReference>
<dbReference type="InterPro" id="IPR021416">
    <property type="entry name" value="DUF3048_N"/>
</dbReference>
<dbReference type="GeneID" id="97989912"/>
<dbReference type="InterPro" id="IPR035328">
    <property type="entry name" value="DUF3048_C"/>
</dbReference>
<dbReference type="Pfam" id="PF17479">
    <property type="entry name" value="DUF3048_C"/>
    <property type="match status" value="1"/>
</dbReference>
<feature type="domain" description="DUF3048" evidence="3">
    <location>
        <begin position="276"/>
        <end position="383"/>
    </location>
</feature>
<organism evidence="4 5">
    <name type="scientific">Eisenbergiella massiliensis</name>
    <dbReference type="NCBI Taxonomy" id="1720294"/>
    <lineage>
        <taxon>Bacteria</taxon>
        <taxon>Bacillati</taxon>
        <taxon>Bacillota</taxon>
        <taxon>Clostridia</taxon>
        <taxon>Lachnospirales</taxon>
        <taxon>Lachnospiraceae</taxon>
        <taxon>Eisenbergiella</taxon>
    </lineage>
</organism>
<evidence type="ECO:0000256" key="1">
    <source>
        <dbReference type="SAM" id="MobiDB-lite"/>
    </source>
</evidence>
<feature type="domain" description="DUF3048" evidence="2">
    <location>
        <begin position="82"/>
        <end position="230"/>
    </location>
</feature>
<evidence type="ECO:0000313" key="5">
    <source>
        <dbReference type="Proteomes" id="UP000260812"/>
    </source>
</evidence>
<dbReference type="SUPFAM" id="SSF159774">
    <property type="entry name" value="YerB-like"/>
    <property type="match status" value="1"/>
</dbReference>
<evidence type="ECO:0000313" key="4">
    <source>
        <dbReference type="EMBL" id="RGE56351.1"/>
    </source>
</evidence>
<dbReference type="EMBL" id="QVLV01000026">
    <property type="protein sequence ID" value="RGE56351.1"/>
    <property type="molecule type" value="Genomic_DNA"/>
</dbReference>
<keyword evidence="5" id="KW-1185">Reference proteome</keyword>
<feature type="compositionally biased region" description="Polar residues" evidence="1">
    <location>
        <begin position="38"/>
        <end position="69"/>
    </location>
</feature>